<dbReference type="InParanoid" id="A0A1D6PN07"/>
<comment type="caution">
    <text evidence="3">Lacks conserved residue(s) required for the propagation of feature annotation.</text>
</comment>
<protein>
    <recommendedName>
        <fullName evidence="6">Scarecrow-like protein 9</fullName>
    </recommendedName>
</protein>
<sequence>MSAAPDEFLAQGTYLAAPEPFSPSIFLDLPPTPRPNGDDPTSDDPASSDDLVLPFISRMLMEEDIDDKFFYQFPDHPALLSAQQPYAQILSDATASSSSDSATAISSGTVGNSTLSSSSLAAASAEPTWPYDPIELSQLLRSPPYPDMGVGLDDFTTEEVNAVFLPGQDAAFQPSPAFFVTGGSGQRLSASLTAQNVGGVGAQQQRVSLVAQDAGDSVAIQRSAFLNGAEETKTEATTLPAGDGDHAALLSAFLGAQNGENMDMLNVAFLKGMEEAKKFLPTNNSLLVDLDDTYGQSLPTDRDTKPCTAFAATQVKEEEVVVDVISMFGGSSNGRGRKNSHTQEDLESEMGRNSKLMMPEQEETGASELFDELMSCKYDGFLKHMQDLRIAMDSESEKSVRRVSGKGARGKQHGNEFVDLHTMLIHCAQAMATGDRRSATEMLKQIKQHSSLRGDATQRLAYCFAEGLEVRLAGTGSQVYQSLMAKRTSVVEFLKAYKLFLAAISLNKVHIIFSNGNIVDAVAGRSKLHIVAYGVQYGLQWPGLLHFLAGREGGPPEVRFTGIDLPQPGFRPAYQIEETGRRLSNCAREFGVPFKFHAIAAKWEMVSAEDLNIDPDEVLVVNSDCHLSNLMDEGVDADTPSPRDLVLNNIRKMRPNIFIQIVNSGTYGAPFFLTRFREALFYYSALFDMLDATIPRDNDERLLIERDIVGRSALNVIACEGADSIAGLGIFISRAAAMAAAPEAEGLFGDPEPFSPSIFLDLPPTPRPDGNDEVPASSDDLVLPFITRILMEEDINDQFFYQFPDHPVLLRAQEPYAQILSEPATARAASGSPATVSPSSDEDPVQPLLSPPYPDTGLRDINDDGVGASPGFEQSDPGKLRTAALGLPTGDGDRAALAPVFFNSGDADAEMLNKAFLKGMEEAKKFLPTTSSSLLIYPPGAEEELGINGRGRKDRDRLGWDDLEAETFRKSKLMVPEPEETDEMVDQMIFNGLEMCLREMKALRISMGSGEAKKNSRKGKQGRRSSADEAVELSTLLVHCAQAVATDNRRSATELLRQIKQQSSPKGDATQRLAHCFAEGLEARLAGSGSQLYRSLMAERIPAMEYLRAYWLYLAACCFKMTAFSFSNKTILKAIAGRRKVHIVDYGIDYGVQWPSLLGRVATMDMEGGPPEVRITGIDLPQPGFRPAARIDETGRRLSDYARQIGVPFKFRGITARWDAVGADDLSIDPDEVLIVNSIVRFGNLMDEGADIDSPSARDVVLGAIREARPDAFILHVMNVSYGAPFFVTRFREALFFYSAMFDMLDATAPRDSRQRFMVERGFFRQCALNVVACEGVDRVERPETYRQWQARNRRAGLRQLPLDPDTVRALREKVREQYHRDFVIDTDRDWLLEGWKGRILYAMSTWVADDDAVSEHHHTYTY</sequence>
<dbReference type="PANTHER" id="PTHR31636">
    <property type="entry name" value="OSJNBA0084A10.13 PROTEIN-RELATED"/>
    <property type="match status" value="1"/>
</dbReference>
<keyword evidence="2" id="KW-0804">Transcription</keyword>
<feature type="region of interest" description="Disordered" evidence="4">
    <location>
        <begin position="19"/>
        <end position="49"/>
    </location>
</feature>
<evidence type="ECO:0000256" key="3">
    <source>
        <dbReference type="PROSITE-ProRule" id="PRU01191"/>
    </source>
</evidence>
<feature type="region of interest" description="Disordered" evidence="4">
    <location>
        <begin position="758"/>
        <end position="777"/>
    </location>
</feature>
<name>A0A1D6PN07_MAIZE</name>
<feature type="region of interest" description="SAW" evidence="3">
    <location>
        <begin position="1333"/>
        <end position="1408"/>
    </location>
</feature>
<dbReference type="Pfam" id="PF03514">
    <property type="entry name" value="GRAS"/>
    <property type="match status" value="2"/>
</dbReference>
<dbReference type="PROSITE" id="PS50985">
    <property type="entry name" value="GRAS"/>
    <property type="match status" value="2"/>
</dbReference>
<dbReference type="eggNOG" id="ENOG502QSQ6">
    <property type="taxonomic scope" value="Eukaryota"/>
</dbReference>
<feature type="region of interest" description="Leucine repeat I (LRI)" evidence="3">
    <location>
        <begin position="418"/>
        <end position="478"/>
    </location>
</feature>
<organism evidence="5">
    <name type="scientific">Zea mays</name>
    <name type="common">Maize</name>
    <dbReference type="NCBI Taxonomy" id="4577"/>
    <lineage>
        <taxon>Eukaryota</taxon>
        <taxon>Viridiplantae</taxon>
        <taxon>Streptophyta</taxon>
        <taxon>Embryophyta</taxon>
        <taxon>Tracheophyta</taxon>
        <taxon>Spermatophyta</taxon>
        <taxon>Magnoliopsida</taxon>
        <taxon>Liliopsida</taxon>
        <taxon>Poales</taxon>
        <taxon>Poaceae</taxon>
        <taxon>PACMAD clade</taxon>
        <taxon>Panicoideae</taxon>
        <taxon>Andropogonodae</taxon>
        <taxon>Andropogoneae</taxon>
        <taxon>Tripsacinae</taxon>
        <taxon>Zea</taxon>
    </lineage>
</organism>
<feature type="region of interest" description="Leucine repeat II (LRII)" evidence="3">
    <location>
        <begin position="578"/>
        <end position="610"/>
    </location>
</feature>
<reference evidence="5" key="1">
    <citation type="submission" date="2015-12" db="EMBL/GenBank/DDBJ databases">
        <title>Update maize B73 reference genome by single molecule sequencing technologies.</title>
        <authorList>
            <consortium name="Maize Genome Sequencing Project"/>
            <person name="Ware D."/>
        </authorList>
    </citation>
    <scope>NUCLEOTIDE SEQUENCE</scope>
    <source>
        <tissue evidence="5">Seedling</tissue>
    </source>
</reference>
<feature type="region of interest" description="VHIID" evidence="3">
    <location>
        <begin position="497"/>
        <end position="562"/>
    </location>
</feature>
<keyword evidence="1" id="KW-0805">Transcription regulation</keyword>
<evidence type="ECO:0000256" key="1">
    <source>
        <dbReference type="ARBA" id="ARBA00023015"/>
    </source>
</evidence>
<proteinExistence type="inferred from homology"/>
<gene>
    <name evidence="5" type="ORF">ZEAMMB73_Zm00001d048603</name>
</gene>
<accession>A0A1D6PN07</accession>
<evidence type="ECO:0008006" key="6">
    <source>
        <dbReference type="Google" id="ProtNLM"/>
    </source>
</evidence>
<feature type="region of interest" description="Leucine repeat I (LRI)" evidence="3">
    <location>
        <begin position="1031"/>
        <end position="1091"/>
    </location>
</feature>
<feature type="short sequence motif" description="VHIID" evidence="3">
    <location>
        <begin position="1141"/>
        <end position="1145"/>
    </location>
</feature>
<evidence type="ECO:0000256" key="2">
    <source>
        <dbReference type="ARBA" id="ARBA00023163"/>
    </source>
</evidence>
<feature type="region of interest" description="Disordered" evidence="4">
    <location>
        <begin position="823"/>
        <end position="881"/>
    </location>
</feature>
<dbReference type="OMA" id="WMVLNAV"/>
<dbReference type="SMR" id="A0A1D6PN07"/>
<dbReference type="ExpressionAtlas" id="A0A1D6PN07">
    <property type="expression patterns" value="baseline and differential"/>
</dbReference>
<dbReference type="EMBL" id="CM000780">
    <property type="protein sequence ID" value="AQK48246.1"/>
    <property type="molecule type" value="Genomic_DNA"/>
</dbReference>
<feature type="region of interest" description="SAW" evidence="3">
    <location>
        <begin position="718"/>
        <end position="797"/>
    </location>
</feature>
<evidence type="ECO:0000313" key="5">
    <source>
        <dbReference type="EMBL" id="AQK48246.1"/>
    </source>
</evidence>
<feature type="region of interest" description="Disordered" evidence="4">
    <location>
        <begin position="332"/>
        <end position="361"/>
    </location>
</feature>
<dbReference type="FunCoup" id="A0A1D6PN07">
    <property type="interactions" value="37"/>
</dbReference>
<feature type="region of interest" description="Leucine repeat II (LRII)" evidence="3">
    <location>
        <begin position="1193"/>
        <end position="1225"/>
    </location>
</feature>
<feature type="compositionally biased region" description="Basic and acidic residues" evidence="4">
    <location>
        <begin position="341"/>
        <end position="352"/>
    </location>
</feature>
<dbReference type="InterPro" id="IPR005202">
    <property type="entry name" value="TF_GRAS"/>
</dbReference>
<comment type="similarity">
    <text evidence="3">Belongs to the GRAS family.</text>
</comment>
<dbReference type="PaxDb" id="4577-GRMZM2G073779_P01"/>
<evidence type="ECO:0000256" key="4">
    <source>
        <dbReference type="SAM" id="MobiDB-lite"/>
    </source>
</evidence>